<keyword evidence="1" id="KW-0812">Transmembrane</keyword>
<accession>A0ABS3RGI7</accession>
<evidence type="ECO:0000256" key="1">
    <source>
        <dbReference type="SAM" id="Phobius"/>
    </source>
</evidence>
<evidence type="ECO:0000313" key="2">
    <source>
        <dbReference type="EMBL" id="MBO2445338.1"/>
    </source>
</evidence>
<reference evidence="2 3" key="1">
    <citation type="submission" date="2021-03" db="EMBL/GenBank/DDBJ databases">
        <authorList>
            <person name="Kanchanasin P."/>
            <person name="Saeng-In P."/>
            <person name="Phongsopitanun W."/>
            <person name="Yuki M."/>
            <person name="Kudo T."/>
            <person name="Ohkuma M."/>
            <person name="Tanasupawat S."/>
        </authorList>
    </citation>
    <scope>NUCLEOTIDE SEQUENCE [LARGE SCALE GENOMIC DNA]</scope>
    <source>
        <strain evidence="2 3">L46</strain>
    </source>
</reference>
<dbReference type="RefSeq" id="WP_208274652.1">
    <property type="nucleotide sequence ID" value="NZ_BAAAGM010000128.1"/>
</dbReference>
<protein>
    <submittedName>
        <fullName evidence="2">Uncharacterized protein</fullName>
    </submittedName>
</protein>
<dbReference type="EMBL" id="JAGEOK010000074">
    <property type="protein sequence ID" value="MBO2445338.1"/>
    <property type="molecule type" value="Genomic_DNA"/>
</dbReference>
<keyword evidence="3" id="KW-1185">Reference proteome</keyword>
<feature type="transmembrane region" description="Helical" evidence="1">
    <location>
        <begin position="72"/>
        <end position="89"/>
    </location>
</feature>
<keyword evidence="1" id="KW-1133">Transmembrane helix</keyword>
<evidence type="ECO:0000313" key="3">
    <source>
        <dbReference type="Proteomes" id="UP000666915"/>
    </source>
</evidence>
<organism evidence="2 3">
    <name type="scientific">Actinomadura nitritigenes</name>
    <dbReference type="NCBI Taxonomy" id="134602"/>
    <lineage>
        <taxon>Bacteria</taxon>
        <taxon>Bacillati</taxon>
        <taxon>Actinomycetota</taxon>
        <taxon>Actinomycetes</taxon>
        <taxon>Streptosporangiales</taxon>
        <taxon>Thermomonosporaceae</taxon>
        <taxon>Actinomadura</taxon>
    </lineage>
</organism>
<keyword evidence="1" id="KW-0472">Membrane</keyword>
<name>A0ABS3RGI7_9ACTN</name>
<gene>
    <name evidence="2" type="ORF">J4557_48365</name>
</gene>
<comment type="caution">
    <text evidence="2">The sequence shown here is derived from an EMBL/GenBank/DDBJ whole genome shotgun (WGS) entry which is preliminary data.</text>
</comment>
<dbReference type="Proteomes" id="UP000666915">
    <property type="component" value="Unassembled WGS sequence"/>
</dbReference>
<sequence>MRLWPAAYGIFCVLPVVLAGYAVVRGSPVPAPLLLGPAAAITVMSLLYLRVTRCLSPPQRARTLGLECWGSSWAYVIAAVAGGWIARLWDGAPWLERYQFWLALALCAQEFVDFGRLPGWLPTWARVVTDKGLLAFLVGLFHADPTFAVFAALMVGFSLPLQLMGAAGIRAPSAMPRRLDAQRFFNGGDDYRAVVVRTWSDTALRRRRNRVAVLAYRLVRGPWLRPRELDHRRFAEGSRQYRYDRRRERLEAWGSLPPDLSLVHSLCYEADLAAQMQRQEASLEAIHPTTARTGEAAFAWLDAAEMLVGLAELRHPRPDGRRERAIGLARADIAYIRGDINSLLGRKEDAAAGYGEARRLRLRCGLVNLAAEDMAQNAAAVRGALNFQVLLPERVLDELIPMLDEPGLLPLTRRLLLSGAAVCHEALGEPEAARKARRAARALPLRRRDAWRLGREARRAGILPQGVRRTMDLAAMYEWQDGALGGPADQDYYALDLNGAHLPPLILARYYTNAAAKGLTEAGMRLWTAGRYAEAAGLIRQAADLLEREDQAVYAYGTLLDLGSALRRIDAAAAYGDLSRALVLQQRLRGTVRDADLRATSGAATERLASLMIGLLAAAGPDPGEGWPEHRAATAFELSETARSRVLLELMGDPAGGTAGGEPMSYAELRAFLGAEERRARRGGKRGPLRGRTP</sequence>
<proteinExistence type="predicted"/>
<feature type="transmembrane region" description="Helical" evidence="1">
    <location>
        <begin position="29"/>
        <end position="51"/>
    </location>
</feature>